<reference evidence="1" key="2">
    <citation type="journal article" date="2015" name="Fish Shellfish Immunol.">
        <title>Early steps in the European eel (Anguilla anguilla)-Vibrio vulnificus interaction in the gills: Role of the RtxA13 toxin.</title>
        <authorList>
            <person name="Callol A."/>
            <person name="Pajuelo D."/>
            <person name="Ebbesson L."/>
            <person name="Teles M."/>
            <person name="MacKenzie S."/>
            <person name="Amaro C."/>
        </authorList>
    </citation>
    <scope>NUCLEOTIDE SEQUENCE</scope>
</reference>
<dbReference type="EMBL" id="GBXM01026271">
    <property type="protein sequence ID" value="JAH82306.1"/>
    <property type="molecule type" value="Transcribed_RNA"/>
</dbReference>
<organism evidence="1">
    <name type="scientific">Anguilla anguilla</name>
    <name type="common">European freshwater eel</name>
    <name type="synonym">Muraena anguilla</name>
    <dbReference type="NCBI Taxonomy" id="7936"/>
    <lineage>
        <taxon>Eukaryota</taxon>
        <taxon>Metazoa</taxon>
        <taxon>Chordata</taxon>
        <taxon>Craniata</taxon>
        <taxon>Vertebrata</taxon>
        <taxon>Euteleostomi</taxon>
        <taxon>Actinopterygii</taxon>
        <taxon>Neopterygii</taxon>
        <taxon>Teleostei</taxon>
        <taxon>Anguilliformes</taxon>
        <taxon>Anguillidae</taxon>
        <taxon>Anguilla</taxon>
    </lineage>
</organism>
<name>A0A0E9VW44_ANGAN</name>
<reference evidence="1" key="1">
    <citation type="submission" date="2014-11" db="EMBL/GenBank/DDBJ databases">
        <authorList>
            <person name="Amaro Gonzalez C."/>
        </authorList>
    </citation>
    <scope>NUCLEOTIDE SEQUENCE</scope>
</reference>
<sequence length="26" mass="2779">MSGLKIKTPYTGANSPLHSAVCLLNY</sequence>
<accession>A0A0E9VW44</accession>
<proteinExistence type="predicted"/>
<evidence type="ECO:0000313" key="1">
    <source>
        <dbReference type="EMBL" id="JAH82306.1"/>
    </source>
</evidence>
<protein>
    <submittedName>
        <fullName evidence="1">Uncharacterized protein</fullName>
    </submittedName>
</protein>
<dbReference type="AlphaFoldDB" id="A0A0E9VW44"/>